<organism evidence="8 9">
    <name type="scientific">Diaporthe australafricana</name>
    <dbReference type="NCBI Taxonomy" id="127596"/>
    <lineage>
        <taxon>Eukaryota</taxon>
        <taxon>Fungi</taxon>
        <taxon>Dikarya</taxon>
        <taxon>Ascomycota</taxon>
        <taxon>Pezizomycotina</taxon>
        <taxon>Sordariomycetes</taxon>
        <taxon>Sordariomycetidae</taxon>
        <taxon>Diaporthales</taxon>
        <taxon>Diaporthaceae</taxon>
        <taxon>Diaporthe</taxon>
    </lineage>
</organism>
<dbReference type="SUPFAM" id="SSF52949">
    <property type="entry name" value="Macro domain-like"/>
    <property type="match status" value="1"/>
</dbReference>
<evidence type="ECO:0000256" key="5">
    <source>
        <dbReference type="ARBA" id="ARBA00022912"/>
    </source>
</evidence>
<evidence type="ECO:0000313" key="8">
    <source>
        <dbReference type="EMBL" id="KAL1882216.1"/>
    </source>
</evidence>
<dbReference type="EC" id="3.1.3.84" evidence="3"/>
<evidence type="ECO:0000313" key="9">
    <source>
        <dbReference type="Proteomes" id="UP001583177"/>
    </source>
</evidence>
<comment type="similarity">
    <text evidence="2">Belongs to the POA1 family.</text>
</comment>
<comment type="caution">
    <text evidence="8">The sequence shown here is derived from an EMBL/GenBank/DDBJ whole genome shotgun (WGS) entry which is preliminary data.</text>
</comment>
<keyword evidence="5" id="KW-0904">Protein phosphatase</keyword>
<accession>A0ABR3Y1P6</accession>
<protein>
    <recommendedName>
        <fullName evidence="4">ADP-ribose 1''-phosphate phosphatase</fullName>
        <ecNumber evidence="3">3.1.3.84</ecNumber>
    </recommendedName>
</protein>
<comment type="function">
    <text evidence="1">Highly specific phosphatase involved in the metabolism of ADP-ribose 1''-phosphate (Appr1p) which is produced as a consequence of tRNA splicing.</text>
</comment>
<dbReference type="EMBL" id="JAWRVE010000004">
    <property type="protein sequence ID" value="KAL1882216.1"/>
    <property type="molecule type" value="Genomic_DNA"/>
</dbReference>
<evidence type="ECO:0000259" key="7">
    <source>
        <dbReference type="Pfam" id="PF01661"/>
    </source>
</evidence>
<dbReference type="GO" id="GO:0016787">
    <property type="term" value="F:hydrolase activity"/>
    <property type="evidence" value="ECO:0007669"/>
    <property type="project" value="UniProtKB-KW"/>
</dbReference>
<dbReference type="InterPro" id="IPR050892">
    <property type="entry name" value="ADP-ribose_metab_enzymes"/>
</dbReference>
<dbReference type="InterPro" id="IPR043472">
    <property type="entry name" value="Macro_dom-like"/>
</dbReference>
<reference evidence="8 9" key="1">
    <citation type="journal article" date="2024" name="IMA Fungus">
        <title>IMA Genome - F19 : A genome assembly and annotation guide to empower mycologists, including annotated draft genome sequences of Ceratocystis pirilliformis, Diaporthe australafricana, Fusarium ophioides, Paecilomyces lecythidis, and Sporothrix stenoceras.</title>
        <authorList>
            <person name="Aylward J."/>
            <person name="Wilson A.M."/>
            <person name="Visagie C.M."/>
            <person name="Spraker J."/>
            <person name="Barnes I."/>
            <person name="Buitendag C."/>
            <person name="Ceriani C."/>
            <person name="Del Mar Angel L."/>
            <person name="du Plessis D."/>
            <person name="Fuchs T."/>
            <person name="Gasser K."/>
            <person name="Kramer D."/>
            <person name="Li W."/>
            <person name="Munsamy K."/>
            <person name="Piso A."/>
            <person name="Price J.L."/>
            <person name="Sonnekus B."/>
            <person name="Thomas C."/>
            <person name="van der Nest A."/>
            <person name="van Dijk A."/>
            <person name="van Heerden A."/>
            <person name="van Vuuren N."/>
            <person name="Yilmaz N."/>
            <person name="Duong T.A."/>
            <person name="van der Merwe N.A."/>
            <person name="Wingfield M.J."/>
            <person name="Wingfield B.D."/>
        </authorList>
    </citation>
    <scope>NUCLEOTIDE SEQUENCE [LARGE SCALE GENOMIC DNA]</scope>
    <source>
        <strain evidence="8 9">CMW 18300</strain>
    </source>
</reference>
<dbReference type="Gene3D" id="3.40.220.10">
    <property type="entry name" value="Leucine Aminopeptidase, subunit E, domain 1"/>
    <property type="match status" value="1"/>
</dbReference>
<keyword evidence="9" id="KW-1185">Reference proteome</keyword>
<feature type="domain" description="Macro" evidence="7">
    <location>
        <begin position="36"/>
        <end position="170"/>
    </location>
</feature>
<evidence type="ECO:0000256" key="4">
    <source>
        <dbReference type="ARBA" id="ARBA00019744"/>
    </source>
</evidence>
<dbReference type="Proteomes" id="UP001583177">
    <property type="component" value="Unassembled WGS sequence"/>
</dbReference>
<proteinExistence type="inferred from homology"/>
<sequence>MSASTTFNFKITNSSISSIKSIPSCPDASSTTFFAHGCNCLGTWGAGVALELKELFPKAFEADRQSCRENPSRTSLPGTCLLIPHDASSALAPQVSIACLRTSLGFGRPNPRTNNPGLDGKNLVIKQTRSALQDLRAQLEKMGQERQKDIVVWSPKFNSGAFKVPWEETEGLIEEVFAGWAGKWCVMQPPPVAELKQWGGTRGARK</sequence>
<dbReference type="PANTHER" id="PTHR12521">
    <property type="entry name" value="PROTEIN C6ORF130"/>
    <property type="match status" value="1"/>
</dbReference>
<dbReference type="InterPro" id="IPR002589">
    <property type="entry name" value="Macro_dom"/>
</dbReference>
<evidence type="ECO:0000256" key="1">
    <source>
        <dbReference type="ARBA" id="ARBA00002432"/>
    </source>
</evidence>
<dbReference type="Pfam" id="PF01661">
    <property type="entry name" value="Macro"/>
    <property type="match status" value="1"/>
</dbReference>
<evidence type="ECO:0000256" key="6">
    <source>
        <dbReference type="ARBA" id="ARBA00034427"/>
    </source>
</evidence>
<evidence type="ECO:0000256" key="3">
    <source>
        <dbReference type="ARBA" id="ARBA00012983"/>
    </source>
</evidence>
<gene>
    <name evidence="8" type="primary">POA1</name>
    <name evidence="8" type="ORF">Daus18300_000702</name>
</gene>
<evidence type="ECO:0000256" key="2">
    <source>
        <dbReference type="ARBA" id="ARBA00006575"/>
    </source>
</evidence>
<keyword evidence="8" id="KW-0378">Hydrolase</keyword>
<comment type="catalytic activity">
    <reaction evidence="6">
        <text>ADP-alpha-D-ribose 1''-phosphate + H2O = ADP-D-ribose + phosphate</text>
        <dbReference type="Rhea" id="RHEA:25029"/>
        <dbReference type="ChEBI" id="CHEBI:15377"/>
        <dbReference type="ChEBI" id="CHEBI:43474"/>
        <dbReference type="ChEBI" id="CHEBI:57967"/>
        <dbReference type="ChEBI" id="CHEBI:58753"/>
        <dbReference type="EC" id="3.1.3.84"/>
    </reaction>
</comment>
<dbReference type="PANTHER" id="PTHR12521:SF0">
    <property type="entry name" value="ADP-RIBOSE GLYCOHYDROLASE OARD1"/>
    <property type="match status" value="1"/>
</dbReference>
<name>A0ABR3Y1P6_9PEZI</name>